<keyword evidence="3" id="KW-1185">Reference proteome</keyword>
<evidence type="ECO:0000313" key="2">
    <source>
        <dbReference type="EMBL" id="PSK86905.1"/>
    </source>
</evidence>
<dbReference type="EMBL" id="PYGA01000033">
    <property type="protein sequence ID" value="PSK86905.1"/>
    <property type="molecule type" value="Genomic_DNA"/>
</dbReference>
<comment type="caution">
    <text evidence="2">The sequence shown here is derived from an EMBL/GenBank/DDBJ whole genome shotgun (WGS) entry which is preliminary data.</text>
</comment>
<evidence type="ECO:0000313" key="3">
    <source>
        <dbReference type="Proteomes" id="UP000240542"/>
    </source>
</evidence>
<organism evidence="2 3">
    <name type="scientific">Murinocardiopsis flavida</name>
    <dbReference type="NCBI Taxonomy" id="645275"/>
    <lineage>
        <taxon>Bacteria</taxon>
        <taxon>Bacillati</taxon>
        <taxon>Actinomycetota</taxon>
        <taxon>Actinomycetes</taxon>
        <taxon>Streptosporangiales</taxon>
        <taxon>Nocardiopsidaceae</taxon>
        <taxon>Murinocardiopsis</taxon>
    </lineage>
</organism>
<accession>A0A2P8CPK9</accession>
<feature type="region of interest" description="Disordered" evidence="1">
    <location>
        <begin position="36"/>
        <end position="57"/>
    </location>
</feature>
<dbReference type="Proteomes" id="UP000240542">
    <property type="component" value="Unassembled WGS sequence"/>
</dbReference>
<protein>
    <submittedName>
        <fullName evidence="2">Uncharacterized protein</fullName>
    </submittedName>
</protein>
<reference evidence="2 3" key="1">
    <citation type="submission" date="2018-03" db="EMBL/GenBank/DDBJ databases">
        <title>Genomic Encyclopedia of Archaeal and Bacterial Type Strains, Phase II (KMG-II): from individual species to whole genera.</title>
        <authorList>
            <person name="Goeker M."/>
        </authorList>
    </citation>
    <scope>NUCLEOTIDE SEQUENCE [LARGE SCALE GENOMIC DNA]</scope>
    <source>
        <strain evidence="2 3">DSM 45312</strain>
    </source>
</reference>
<dbReference type="OrthoDB" id="3425831at2"/>
<proteinExistence type="predicted"/>
<gene>
    <name evidence="2" type="ORF">CLV63_13322</name>
</gene>
<dbReference type="AlphaFoldDB" id="A0A2P8CPK9"/>
<name>A0A2P8CPK9_9ACTN</name>
<sequence>MAAPQVCSLITTGPQLIPAGEAYTVVRFPFGTESYDEHGMHDPAQPDGETATDGHPRAGLIWPSADGWADLYAMLFWPDGGYNEVRDRFVRDPLDLSTGHDSTCTQDHAPTPGGQYLAKTWGMFVKVGTPVSVMVRHNSGSGVNLDFAEFKLAIHV</sequence>
<dbReference type="RefSeq" id="WP_106586636.1">
    <property type="nucleotide sequence ID" value="NZ_PYGA01000033.1"/>
</dbReference>
<evidence type="ECO:0000256" key="1">
    <source>
        <dbReference type="SAM" id="MobiDB-lite"/>
    </source>
</evidence>